<dbReference type="Pfam" id="PF09604">
    <property type="entry name" value="Potass_KdpF"/>
    <property type="match status" value="1"/>
</dbReference>
<organism evidence="1 2">
    <name type="scientific">Bradyrhizobium erythrophlei</name>
    <dbReference type="NCBI Taxonomy" id="1437360"/>
    <lineage>
        <taxon>Bacteria</taxon>
        <taxon>Pseudomonadati</taxon>
        <taxon>Pseudomonadota</taxon>
        <taxon>Alphaproteobacteria</taxon>
        <taxon>Hyphomicrobiales</taxon>
        <taxon>Nitrobacteraceae</taxon>
        <taxon>Bradyrhizobium</taxon>
    </lineage>
</organism>
<reference evidence="2" key="1">
    <citation type="submission" date="2016-11" db="EMBL/GenBank/DDBJ databases">
        <authorList>
            <person name="Varghese N."/>
            <person name="Submissions S."/>
        </authorList>
    </citation>
    <scope>NUCLEOTIDE SEQUENCE [LARGE SCALE GENOMIC DNA]</scope>
    <source>
        <strain evidence="2">GAS401</strain>
    </source>
</reference>
<dbReference type="NCBIfam" id="NF011342">
    <property type="entry name" value="PRK14759.1"/>
    <property type="match status" value="1"/>
</dbReference>
<dbReference type="RefSeq" id="WP_072820356.1">
    <property type="nucleotide sequence ID" value="NZ_LT670849.1"/>
</dbReference>
<dbReference type="InterPro" id="IPR011726">
    <property type="entry name" value="KdpF"/>
</dbReference>
<dbReference type="NCBIfam" id="TIGR02115">
    <property type="entry name" value="potass_kdpF"/>
    <property type="match status" value="1"/>
</dbReference>
<keyword evidence="2" id="KW-1185">Reference proteome</keyword>
<dbReference type="GO" id="GO:0005886">
    <property type="term" value="C:plasma membrane"/>
    <property type="evidence" value="ECO:0007669"/>
    <property type="project" value="InterPro"/>
</dbReference>
<dbReference type="GO" id="GO:0008556">
    <property type="term" value="F:P-type potassium transmembrane transporter activity"/>
    <property type="evidence" value="ECO:0007669"/>
    <property type="project" value="InterPro"/>
</dbReference>
<accession>A0A1M7U8Z6</accession>
<evidence type="ECO:0000313" key="2">
    <source>
        <dbReference type="Proteomes" id="UP000184096"/>
    </source>
</evidence>
<name>A0A1M7U8Z6_9BRAD</name>
<dbReference type="EMBL" id="LT670849">
    <property type="protein sequence ID" value="SHN79443.1"/>
    <property type="molecule type" value="Genomic_DNA"/>
</dbReference>
<proteinExistence type="predicted"/>
<protein>
    <submittedName>
        <fullName evidence="1">K+-transporting ATPase, KdpF subunit</fullName>
    </submittedName>
</protein>
<evidence type="ECO:0000313" key="1">
    <source>
        <dbReference type="EMBL" id="SHN79443.1"/>
    </source>
</evidence>
<dbReference type="Proteomes" id="UP000184096">
    <property type="component" value="Chromosome I"/>
</dbReference>
<gene>
    <name evidence="1" type="ORF">SAMN05444170_4024</name>
</gene>
<sequence>MMFDYALASLVSAGLLFYLTYALLRPERF</sequence>
<dbReference type="AlphaFoldDB" id="A0A1M7U8Z6"/>